<dbReference type="Proteomes" id="UP000319897">
    <property type="component" value="Unassembled WGS sequence"/>
</dbReference>
<dbReference type="OrthoDB" id="7619266at2"/>
<proteinExistence type="predicted"/>
<gene>
    <name evidence="1" type="ORF">FJQ54_04070</name>
</gene>
<protein>
    <submittedName>
        <fullName evidence="1">STAS/SEC14 domain-containing protein</fullName>
    </submittedName>
</protein>
<evidence type="ECO:0000313" key="1">
    <source>
        <dbReference type="EMBL" id="TPE63299.1"/>
    </source>
</evidence>
<sequence length="122" mass="13584">MYERIETSPGTIGIRLGETLTIDEINQLYADAAEALTSHERLNYFVDARAWSHAGLQAGLHSLKMRLAHLDWFHRFERVAVVTDSVLLGGSVKLLDLLTPMMDVRAFSPADVEAGLRWCEGG</sequence>
<keyword evidence="2" id="KW-1185">Reference proteome</keyword>
<dbReference type="InterPro" id="IPR021866">
    <property type="entry name" value="SpoIIAA-like"/>
</dbReference>
<dbReference type="AlphaFoldDB" id="A0A501XSD2"/>
<dbReference type="SUPFAM" id="SSF52091">
    <property type="entry name" value="SpoIIaa-like"/>
    <property type="match status" value="1"/>
</dbReference>
<accession>A0A501XSD2</accession>
<dbReference type="Gene3D" id="3.40.50.10600">
    <property type="entry name" value="SpoIIaa-like domains"/>
    <property type="match status" value="1"/>
</dbReference>
<dbReference type="Pfam" id="PF11964">
    <property type="entry name" value="SpoIIAA-like"/>
    <property type="match status" value="1"/>
</dbReference>
<evidence type="ECO:0000313" key="2">
    <source>
        <dbReference type="Proteomes" id="UP000319897"/>
    </source>
</evidence>
<dbReference type="InterPro" id="IPR038396">
    <property type="entry name" value="SpoIIAA-like_sf"/>
</dbReference>
<name>A0A501XSD2_9SPHN</name>
<organism evidence="1 2">
    <name type="scientific">Sandaracinobacter neustonicus</name>
    <dbReference type="NCBI Taxonomy" id="1715348"/>
    <lineage>
        <taxon>Bacteria</taxon>
        <taxon>Pseudomonadati</taxon>
        <taxon>Pseudomonadota</taxon>
        <taxon>Alphaproteobacteria</taxon>
        <taxon>Sphingomonadales</taxon>
        <taxon>Sphingosinicellaceae</taxon>
        <taxon>Sandaracinobacter</taxon>
    </lineage>
</organism>
<comment type="caution">
    <text evidence="1">The sequence shown here is derived from an EMBL/GenBank/DDBJ whole genome shotgun (WGS) entry which is preliminary data.</text>
</comment>
<dbReference type="EMBL" id="VFSU01000012">
    <property type="protein sequence ID" value="TPE63299.1"/>
    <property type="molecule type" value="Genomic_DNA"/>
</dbReference>
<dbReference type="InterPro" id="IPR036513">
    <property type="entry name" value="STAS_dom_sf"/>
</dbReference>
<reference evidence="1 2" key="1">
    <citation type="submission" date="2019-06" db="EMBL/GenBank/DDBJ databases">
        <authorList>
            <person name="Lee I."/>
            <person name="Jang G.I."/>
            <person name="Hwang C.Y."/>
        </authorList>
    </citation>
    <scope>NUCLEOTIDE SEQUENCE [LARGE SCALE GENOMIC DNA]</scope>
    <source>
        <strain evidence="1 2">PAMC 28131</strain>
    </source>
</reference>
<dbReference type="RefSeq" id="WP_140927159.1">
    <property type="nucleotide sequence ID" value="NZ_VFSU01000012.1"/>
</dbReference>